<evidence type="ECO:0000313" key="3">
    <source>
        <dbReference type="EMBL" id="RDE50905.1"/>
    </source>
</evidence>
<reference evidence="3 4" key="1">
    <citation type="submission" date="2018-05" db="EMBL/GenBank/DDBJ databases">
        <title>Integrated omic analyses show evidence that a Ca. Accumulibacter phosphatis strain performs denitrification under micro-aerobic conditions.</title>
        <authorList>
            <person name="Camejo P.Y."/>
            <person name="Katherine M.D."/>
            <person name="Daniel N.R."/>
        </authorList>
    </citation>
    <scope>NUCLEOTIDE SEQUENCE [LARGE SCALE GENOMIC DNA]</scope>
    <source>
        <strain evidence="3">UW-LDO-IC</strain>
    </source>
</reference>
<dbReference type="InterPro" id="IPR000014">
    <property type="entry name" value="PAS"/>
</dbReference>
<evidence type="ECO:0000313" key="4">
    <source>
        <dbReference type="Proteomes" id="UP000253831"/>
    </source>
</evidence>
<dbReference type="Proteomes" id="UP000253831">
    <property type="component" value="Unassembled WGS sequence"/>
</dbReference>
<dbReference type="AlphaFoldDB" id="A0A369XND1"/>
<dbReference type="InterPro" id="IPR035965">
    <property type="entry name" value="PAS-like_dom_sf"/>
</dbReference>
<dbReference type="CDD" id="cd00130">
    <property type="entry name" value="PAS"/>
    <property type="match status" value="1"/>
</dbReference>
<keyword evidence="1" id="KW-1133">Transmembrane helix</keyword>
<feature type="transmembrane region" description="Helical" evidence="1">
    <location>
        <begin position="12"/>
        <end position="34"/>
    </location>
</feature>
<accession>A0A369XND1</accession>
<protein>
    <submittedName>
        <fullName evidence="3">PAS domain S-box protein</fullName>
    </submittedName>
</protein>
<proteinExistence type="predicted"/>
<dbReference type="SUPFAM" id="SSF55785">
    <property type="entry name" value="PYP-like sensor domain (PAS domain)"/>
    <property type="match status" value="1"/>
</dbReference>
<dbReference type="Gene3D" id="3.30.450.20">
    <property type="entry name" value="PAS domain"/>
    <property type="match status" value="1"/>
</dbReference>
<gene>
    <name evidence="3" type="ORF">DVS81_08820</name>
</gene>
<dbReference type="EMBL" id="QPGA01000013">
    <property type="protein sequence ID" value="RDE50905.1"/>
    <property type="molecule type" value="Genomic_DNA"/>
</dbReference>
<evidence type="ECO:0000259" key="2">
    <source>
        <dbReference type="PROSITE" id="PS50112"/>
    </source>
</evidence>
<name>A0A369XND1_9PROT</name>
<evidence type="ECO:0000256" key="1">
    <source>
        <dbReference type="SAM" id="Phobius"/>
    </source>
</evidence>
<sequence length="55" mass="6004">MKIATKRRNTKRLYLTGAIISVNAAFCEITGYAAPEVIGPARPLAPQQAMHGYSR</sequence>
<keyword evidence="1" id="KW-0812">Transmembrane</keyword>
<feature type="domain" description="PAS" evidence="2">
    <location>
        <begin position="17"/>
        <end position="39"/>
    </location>
</feature>
<dbReference type="PROSITE" id="PS50112">
    <property type="entry name" value="PAS"/>
    <property type="match status" value="1"/>
</dbReference>
<comment type="caution">
    <text evidence="3">The sequence shown here is derived from an EMBL/GenBank/DDBJ whole genome shotgun (WGS) entry which is preliminary data.</text>
</comment>
<dbReference type="NCBIfam" id="TIGR00229">
    <property type="entry name" value="sensory_box"/>
    <property type="match status" value="1"/>
</dbReference>
<keyword evidence="1" id="KW-0472">Membrane</keyword>
<organism evidence="3 4">
    <name type="scientific">Candidatus Accumulibacter meliphilus</name>
    <dbReference type="NCBI Taxonomy" id="2211374"/>
    <lineage>
        <taxon>Bacteria</taxon>
        <taxon>Pseudomonadati</taxon>
        <taxon>Pseudomonadota</taxon>
        <taxon>Betaproteobacteria</taxon>
        <taxon>Candidatus Accumulibacter</taxon>
    </lineage>
</organism>